<dbReference type="CDD" id="cd18567">
    <property type="entry name" value="ABC_6TM_CvaB_RaxB_like"/>
    <property type="match status" value="1"/>
</dbReference>
<organism evidence="11 12">
    <name type="scientific">Dyella caseinilytica</name>
    <dbReference type="NCBI Taxonomy" id="1849581"/>
    <lineage>
        <taxon>Bacteria</taxon>
        <taxon>Pseudomonadati</taxon>
        <taxon>Pseudomonadota</taxon>
        <taxon>Gammaproteobacteria</taxon>
        <taxon>Lysobacterales</taxon>
        <taxon>Rhodanobacteraceae</taxon>
        <taxon>Dyella</taxon>
    </lineage>
</organism>
<feature type="domain" description="ABC transmembrane type-1" evidence="9">
    <location>
        <begin position="171"/>
        <end position="448"/>
    </location>
</feature>
<evidence type="ECO:0000256" key="6">
    <source>
        <dbReference type="ARBA" id="ARBA00023136"/>
    </source>
</evidence>
<feature type="transmembrane region" description="Helical" evidence="7">
    <location>
        <begin position="202"/>
        <end position="222"/>
    </location>
</feature>
<dbReference type="PROSITE" id="PS50990">
    <property type="entry name" value="PEPTIDASE_C39"/>
    <property type="match status" value="1"/>
</dbReference>
<evidence type="ECO:0000313" key="11">
    <source>
        <dbReference type="EMBL" id="QRN53555.1"/>
    </source>
</evidence>
<keyword evidence="12" id="KW-1185">Reference proteome</keyword>
<dbReference type="Pfam" id="PF03412">
    <property type="entry name" value="Peptidase_C39"/>
    <property type="match status" value="1"/>
</dbReference>
<dbReference type="InterPro" id="IPR003593">
    <property type="entry name" value="AAA+_ATPase"/>
</dbReference>
<feature type="transmembrane region" description="Helical" evidence="7">
    <location>
        <begin position="167"/>
        <end position="187"/>
    </location>
</feature>
<feature type="domain" description="Peptidase C39" evidence="10">
    <location>
        <begin position="18"/>
        <end position="137"/>
    </location>
</feature>
<dbReference type="Gene3D" id="1.20.1560.10">
    <property type="entry name" value="ABC transporter type 1, transmembrane domain"/>
    <property type="match status" value="1"/>
</dbReference>
<protein>
    <submittedName>
        <fullName evidence="11">Peptidase domain-containing ABC transporter</fullName>
    </submittedName>
</protein>
<evidence type="ECO:0000259" key="10">
    <source>
        <dbReference type="PROSITE" id="PS50990"/>
    </source>
</evidence>
<dbReference type="InterPro" id="IPR039421">
    <property type="entry name" value="Type_1_exporter"/>
</dbReference>
<proteinExistence type="predicted"/>
<evidence type="ECO:0000256" key="7">
    <source>
        <dbReference type="SAM" id="Phobius"/>
    </source>
</evidence>
<evidence type="ECO:0000256" key="2">
    <source>
        <dbReference type="ARBA" id="ARBA00022692"/>
    </source>
</evidence>
<sequence>MRNVFSWTKDESVSLVMQTESTECALACLAMIANYFGYQSDLSGLRRRFNVSLKGVNLRRMVDIASSLGLETRARRADIDYLRICKKPCILHWDLNHFVVLGRVTQKYYEILDPARGRVVMSPSEVSKHFTGVLVEFSKGVDFIEKSPEKKVPISALTGRIRGLRGVAAQIIGIAFAIEILGLALPLQLQWVMDQVLVSNDLGLLTAIAVGYLIVTMLMSGLGIVRAWLLSWMGATVSSQWITNLFSHLVRLPMDFFEKRHMGDVMSRFNSVQVIQTTLTSSFVEALLDGLMGGCALALLLLYSKVMTLVVVFCLLLYMVIRVVMYKKLWQVSEEQLVYTSRQQSELMESIRGMQAIKLGNGYASRKDRLGRANDESAKRTMLSQRITLSFSVISQSIINIQRVFLITLGAYLVINGALSAGMLVAYLALADQFSTKLGSFVDKVVDFKVLGLHLKRIADIALTPPESNALGSYVGPALNPSIRFENVSFRYAEGEPWVLRRLNFSIDYGESVAITGPSGHGKSTLVKLLVGLLEPTEGAITIGGIDIRRYGLERYRQIVGAVMQDDHLFAGNIADNVSLYDVSSELTSIVAACQMAGIHEEILSMPMGYETLVGDMGSSLSGGQKQRLILARALYRKPSILVLDEATSHLDAQRERAINEAVAGIKVTRVIVAHRQETIASADRSVDISSLQSFAEESESPAAKKVVICA</sequence>
<evidence type="ECO:0000256" key="5">
    <source>
        <dbReference type="ARBA" id="ARBA00022989"/>
    </source>
</evidence>
<reference evidence="11 12" key="1">
    <citation type="submission" date="2020-10" db="EMBL/GenBank/DDBJ databases">
        <title>Phylogeny of dyella-like bacteria.</title>
        <authorList>
            <person name="Fu J."/>
        </authorList>
    </citation>
    <scope>NUCLEOTIDE SEQUENCE [LARGE SCALE GENOMIC DNA]</scope>
    <source>
        <strain evidence="11 12">DHOB09</strain>
    </source>
</reference>
<feature type="transmembrane region" description="Helical" evidence="7">
    <location>
        <begin position="229"/>
        <end position="250"/>
    </location>
</feature>
<feature type="domain" description="ABC transporter" evidence="8">
    <location>
        <begin position="483"/>
        <end position="711"/>
    </location>
</feature>
<dbReference type="PROSITE" id="PS50929">
    <property type="entry name" value="ABC_TM1F"/>
    <property type="match status" value="1"/>
</dbReference>
<dbReference type="InterPro" id="IPR027417">
    <property type="entry name" value="P-loop_NTPase"/>
</dbReference>
<keyword evidence="2 7" id="KW-0812">Transmembrane</keyword>
<dbReference type="Gene3D" id="3.40.50.300">
    <property type="entry name" value="P-loop containing nucleotide triphosphate hydrolases"/>
    <property type="match status" value="1"/>
</dbReference>
<dbReference type="Gene3D" id="3.90.70.10">
    <property type="entry name" value="Cysteine proteinases"/>
    <property type="match status" value="1"/>
</dbReference>
<dbReference type="PANTHER" id="PTHR24221:SF606">
    <property type="entry name" value="COLICIN V SECRETION-PROCESSING ATP-BINDING PROTEIN"/>
    <property type="match status" value="1"/>
</dbReference>
<dbReference type="PROSITE" id="PS50893">
    <property type="entry name" value="ABC_TRANSPORTER_2"/>
    <property type="match status" value="1"/>
</dbReference>
<dbReference type="EMBL" id="CP064030">
    <property type="protein sequence ID" value="QRN53555.1"/>
    <property type="molecule type" value="Genomic_DNA"/>
</dbReference>
<dbReference type="InterPro" id="IPR017871">
    <property type="entry name" value="ABC_transporter-like_CS"/>
</dbReference>
<dbReference type="InterPro" id="IPR003439">
    <property type="entry name" value="ABC_transporter-like_ATP-bd"/>
</dbReference>
<dbReference type="Proteomes" id="UP000663181">
    <property type="component" value="Chromosome"/>
</dbReference>
<dbReference type="SUPFAM" id="SSF52540">
    <property type="entry name" value="P-loop containing nucleoside triphosphate hydrolases"/>
    <property type="match status" value="1"/>
</dbReference>
<keyword evidence="4" id="KW-0067">ATP-binding</keyword>
<dbReference type="Pfam" id="PF00005">
    <property type="entry name" value="ABC_tran"/>
    <property type="match status" value="1"/>
</dbReference>
<evidence type="ECO:0000259" key="8">
    <source>
        <dbReference type="PROSITE" id="PS50893"/>
    </source>
</evidence>
<keyword evidence="6 7" id="KW-0472">Membrane</keyword>
<dbReference type="InterPro" id="IPR011527">
    <property type="entry name" value="ABC1_TM_dom"/>
</dbReference>
<dbReference type="PROSITE" id="PS00211">
    <property type="entry name" value="ABC_TRANSPORTER_1"/>
    <property type="match status" value="1"/>
</dbReference>
<dbReference type="InterPro" id="IPR036640">
    <property type="entry name" value="ABC1_TM_sf"/>
</dbReference>
<dbReference type="Pfam" id="PF00664">
    <property type="entry name" value="ABC_membrane"/>
    <property type="match status" value="1"/>
</dbReference>
<comment type="subcellular location">
    <subcellularLocation>
        <location evidence="1">Cell membrane</location>
        <topology evidence="1">Multi-pass membrane protein</topology>
    </subcellularLocation>
</comment>
<keyword evidence="3" id="KW-0547">Nucleotide-binding</keyword>
<evidence type="ECO:0000256" key="3">
    <source>
        <dbReference type="ARBA" id="ARBA00022741"/>
    </source>
</evidence>
<dbReference type="InterPro" id="IPR005074">
    <property type="entry name" value="Peptidase_C39"/>
</dbReference>
<dbReference type="RefSeq" id="WP_188795555.1">
    <property type="nucleotide sequence ID" value="NZ_BMIZ01000001.1"/>
</dbReference>
<dbReference type="SMART" id="SM00382">
    <property type="entry name" value="AAA"/>
    <property type="match status" value="1"/>
</dbReference>
<evidence type="ECO:0000256" key="1">
    <source>
        <dbReference type="ARBA" id="ARBA00004651"/>
    </source>
</evidence>
<name>A0ABX7GWH5_9GAMM</name>
<evidence type="ECO:0000256" key="4">
    <source>
        <dbReference type="ARBA" id="ARBA00022840"/>
    </source>
</evidence>
<feature type="transmembrane region" description="Helical" evidence="7">
    <location>
        <begin position="291"/>
        <end position="321"/>
    </location>
</feature>
<accession>A0ABX7GWH5</accession>
<evidence type="ECO:0000313" key="12">
    <source>
        <dbReference type="Proteomes" id="UP000663181"/>
    </source>
</evidence>
<gene>
    <name evidence="11" type="ORF">ISN74_19435</name>
</gene>
<feature type="transmembrane region" description="Helical" evidence="7">
    <location>
        <begin position="404"/>
        <end position="430"/>
    </location>
</feature>
<evidence type="ECO:0000259" key="9">
    <source>
        <dbReference type="PROSITE" id="PS50929"/>
    </source>
</evidence>
<dbReference type="SUPFAM" id="SSF90123">
    <property type="entry name" value="ABC transporter transmembrane region"/>
    <property type="match status" value="1"/>
</dbReference>
<keyword evidence="5 7" id="KW-1133">Transmembrane helix</keyword>
<dbReference type="CDD" id="cd03246">
    <property type="entry name" value="ABCC_Protease_Secretion"/>
    <property type="match status" value="1"/>
</dbReference>
<dbReference type="PANTHER" id="PTHR24221">
    <property type="entry name" value="ATP-BINDING CASSETTE SUB-FAMILY B"/>
    <property type="match status" value="1"/>
</dbReference>